<name>A0A0M0JS89_9EUKA</name>
<dbReference type="Proteomes" id="UP000037460">
    <property type="component" value="Unassembled WGS sequence"/>
</dbReference>
<dbReference type="EMBL" id="JWZX01002425">
    <property type="protein sequence ID" value="KOO29380.1"/>
    <property type="molecule type" value="Genomic_DNA"/>
</dbReference>
<dbReference type="Pfam" id="PF03407">
    <property type="entry name" value="Nucleotid_trans"/>
    <property type="match status" value="1"/>
</dbReference>
<comment type="caution">
    <text evidence="2">The sequence shown here is derived from an EMBL/GenBank/DDBJ whole genome shotgun (WGS) entry which is preliminary data.</text>
</comment>
<organism evidence="2 3">
    <name type="scientific">Chrysochromulina tobinii</name>
    <dbReference type="NCBI Taxonomy" id="1460289"/>
    <lineage>
        <taxon>Eukaryota</taxon>
        <taxon>Haptista</taxon>
        <taxon>Haptophyta</taxon>
        <taxon>Prymnesiophyceae</taxon>
        <taxon>Prymnesiales</taxon>
        <taxon>Chrysochromulinaceae</taxon>
        <taxon>Chrysochromulina</taxon>
    </lineage>
</organism>
<reference evidence="3" key="1">
    <citation type="journal article" date="2015" name="PLoS Genet.">
        <title>Genome Sequence and Transcriptome Analyses of Chrysochromulina tobin: Metabolic Tools for Enhanced Algal Fitness in the Prominent Order Prymnesiales (Haptophyceae).</title>
        <authorList>
            <person name="Hovde B.T."/>
            <person name="Deodato C.R."/>
            <person name="Hunsperger H.M."/>
            <person name="Ryken S.A."/>
            <person name="Yost W."/>
            <person name="Jha R.K."/>
            <person name="Patterson J."/>
            <person name="Monnat R.J. Jr."/>
            <person name="Barlow S.B."/>
            <person name="Starkenburg S.R."/>
            <person name="Cattolico R.A."/>
        </authorList>
    </citation>
    <scope>NUCLEOTIDE SEQUENCE</scope>
    <source>
        <strain evidence="3">CCMP291</strain>
    </source>
</reference>
<dbReference type="AlphaFoldDB" id="A0A0M0JS89"/>
<evidence type="ECO:0000313" key="3">
    <source>
        <dbReference type="Proteomes" id="UP000037460"/>
    </source>
</evidence>
<dbReference type="PANTHER" id="PTHR46936:SF1">
    <property type="entry name" value="ARABINOSYLTRANSFERASE XEG113"/>
    <property type="match status" value="1"/>
</dbReference>
<evidence type="ECO:0000313" key="2">
    <source>
        <dbReference type="EMBL" id="KOO29380.1"/>
    </source>
</evidence>
<evidence type="ECO:0000259" key="1">
    <source>
        <dbReference type="Pfam" id="PF03407"/>
    </source>
</evidence>
<dbReference type="GO" id="GO:0052636">
    <property type="term" value="F:arabinosyltransferase activity"/>
    <property type="evidence" value="ECO:0007669"/>
    <property type="project" value="TreeGrafter"/>
</dbReference>
<keyword evidence="2" id="KW-0808">Transferase</keyword>
<dbReference type="GO" id="GO:0005794">
    <property type="term" value="C:Golgi apparatus"/>
    <property type="evidence" value="ECO:0007669"/>
    <property type="project" value="TreeGrafter"/>
</dbReference>
<dbReference type="OrthoDB" id="540503at2759"/>
<feature type="domain" description="Nucleotide-diphospho-sugar transferase" evidence="1">
    <location>
        <begin position="23"/>
        <end position="253"/>
    </location>
</feature>
<accession>A0A0M0JS89</accession>
<sequence>MIAEARKHRASAADVNIRGNPTLFISLGARKVAAILLLLERSGRPVVVSDVDVVWLRDPSALVLGRLAGYEDFAHADLLASTDCLDPVQDVADHGCFHVLQDRNTGVLLVRNTSAALGAMREWRDRTAGAFQAWETDQTAFDDLLRGRGRGHRRNMTQAQRQEHSAFKRSWCGLPATMIEAETMGVLSELDGRHVAGSRRLFDVCIPRVARTLRFGLLPLALVANGHSFFVQQLQLQTGVWPMAVHATYQFEDAVDCAFGKRERMREWGLYWARLTRCTVGHQAAPTQPLPFRCPMDHVVPIGGWHGKYEARRARGRRCELPGRADGRPEEGMPYRTHGWLRAAHEAGPPFASFGGTLVPHDENAVGAMGAARAATVPPVHGAELVDGALLRLPAASSDAKLREALRSSGWDTRPLLRVSLEDARKLLGCVAHVPPAQALLLQLFRFHWCWRPEEMTEPRYDAATNTTTDVCVWGLPTPAAPKRCSGEPSKTSAE</sequence>
<gene>
    <name evidence="2" type="ORF">Ctob_006870</name>
</gene>
<dbReference type="InterPro" id="IPR053250">
    <property type="entry name" value="Glycosyltransferase_77"/>
</dbReference>
<keyword evidence="3" id="KW-1185">Reference proteome</keyword>
<dbReference type="PANTHER" id="PTHR46936">
    <property type="entry name" value="ARABINOSYLTRANSFERASE XEG113"/>
    <property type="match status" value="1"/>
</dbReference>
<proteinExistence type="predicted"/>
<protein>
    <submittedName>
        <fullName evidence="2">Glycosyltransferase family 77 protein</fullName>
    </submittedName>
</protein>
<dbReference type="InterPro" id="IPR005069">
    <property type="entry name" value="Nucl-diP-sugar_transferase"/>
</dbReference>